<sequence length="80" mass="9398">MSITSFLALLQLTLFYATELWFYEEPSLKQTLFFFNKRTKSDDSYLNAVFLLMQNLLTQRDVDLALNEPRVTGHPDYLLS</sequence>
<evidence type="ECO:0000256" key="1">
    <source>
        <dbReference type="SAM" id="SignalP"/>
    </source>
</evidence>
<proteinExistence type="predicted"/>
<reference evidence="2" key="1">
    <citation type="journal article" date="2023" name="G3 (Bethesda)">
        <title>A reference genome for the long-term kleptoplast-retaining sea slug Elysia crispata morphotype clarki.</title>
        <authorList>
            <person name="Eastman K.E."/>
            <person name="Pendleton A.L."/>
            <person name="Shaikh M.A."/>
            <person name="Suttiyut T."/>
            <person name="Ogas R."/>
            <person name="Tomko P."/>
            <person name="Gavelis G."/>
            <person name="Widhalm J.R."/>
            <person name="Wisecaver J.H."/>
        </authorList>
    </citation>
    <scope>NUCLEOTIDE SEQUENCE</scope>
    <source>
        <strain evidence="2">ECLA1</strain>
    </source>
</reference>
<organism evidence="2 3">
    <name type="scientific">Elysia crispata</name>
    <name type="common">lettuce slug</name>
    <dbReference type="NCBI Taxonomy" id="231223"/>
    <lineage>
        <taxon>Eukaryota</taxon>
        <taxon>Metazoa</taxon>
        <taxon>Spiralia</taxon>
        <taxon>Lophotrochozoa</taxon>
        <taxon>Mollusca</taxon>
        <taxon>Gastropoda</taxon>
        <taxon>Heterobranchia</taxon>
        <taxon>Euthyneura</taxon>
        <taxon>Panpulmonata</taxon>
        <taxon>Sacoglossa</taxon>
        <taxon>Placobranchoidea</taxon>
        <taxon>Plakobranchidae</taxon>
        <taxon>Elysia</taxon>
    </lineage>
</organism>
<gene>
    <name evidence="2" type="ORF">RRG08_011169</name>
</gene>
<evidence type="ECO:0000313" key="2">
    <source>
        <dbReference type="EMBL" id="KAK3779146.1"/>
    </source>
</evidence>
<dbReference type="EMBL" id="JAWDGP010002879">
    <property type="protein sequence ID" value="KAK3779146.1"/>
    <property type="molecule type" value="Genomic_DNA"/>
</dbReference>
<name>A0AAE1DQA7_9GAST</name>
<protein>
    <submittedName>
        <fullName evidence="2">Uncharacterized protein</fullName>
    </submittedName>
</protein>
<comment type="caution">
    <text evidence="2">The sequence shown here is derived from an EMBL/GenBank/DDBJ whole genome shotgun (WGS) entry which is preliminary data.</text>
</comment>
<dbReference type="Proteomes" id="UP001283361">
    <property type="component" value="Unassembled WGS sequence"/>
</dbReference>
<feature type="signal peptide" evidence="1">
    <location>
        <begin position="1"/>
        <end position="17"/>
    </location>
</feature>
<feature type="chain" id="PRO_5042169503" evidence="1">
    <location>
        <begin position="18"/>
        <end position="80"/>
    </location>
</feature>
<keyword evidence="1" id="KW-0732">Signal</keyword>
<evidence type="ECO:0000313" key="3">
    <source>
        <dbReference type="Proteomes" id="UP001283361"/>
    </source>
</evidence>
<keyword evidence="3" id="KW-1185">Reference proteome</keyword>
<accession>A0AAE1DQA7</accession>
<dbReference type="AlphaFoldDB" id="A0AAE1DQA7"/>